<name>A0ABN0ILP4_9FIRM</name>
<sequence length="96" mass="11347">MIHKILLSKIAKKDLKNILLSLKKKTEDLNLIIQHQSEIIDNAFSLDIFPERYPLYHGKYNKQNLRKMVTKHYIILYSIRNKTVIINKILAQGMNI</sequence>
<proteinExistence type="predicted"/>
<dbReference type="InterPro" id="IPR007712">
    <property type="entry name" value="RelE/ParE_toxin"/>
</dbReference>
<evidence type="ECO:0000313" key="2">
    <source>
        <dbReference type="EMBL" id="EKY20344.1"/>
    </source>
</evidence>
<comment type="caution">
    <text evidence="2">The sequence shown here is derived from an EMBL/GenBank/DDBJ whole genome shotgun (WGS) entry which is preliminary data.</text>
</comment>
<evidence type="ECO:0008006" key="4">
    <source>
        <dbReference type="Google" id="ProtNLM"/>
    </source>
</evidence>
<dbReference type="Pfam" id="PF05016">
    <property type="entry name" value="ParE_toxin"/>
    <property type="match status" value="1"/>
</dbReference>
<reference evidence="2 3" key="1">
    <citation type="submission" date="2012-05" db="EMBL/GenBank/DDBJ databases">
        <authorList>
            <person name="Weinstock G."/>
            <person name="Sodergren E."/>
            <person name="Lobos E.A."/>
            <person name="Fulton L."/>
            <person name="Fulton R."/>
            <person name="Courtney L."/>
            <person name="Fronick C."/>
            <person name="O'Laughlin M."/>
            <person name="Godfrey J."/>
            <person name="Wilson R.M."/>
            <person name="Miner T."/>
            <person name="Farmer C."/>
            <person name="Delehaunty K."/>
            <person name="Cordes M."/>
            <person name="Minx P."/>
            <person name="Tomlinson C."/>
            <person name="Chen J."/>
            <person name="Wollam A."/>
            <person name="Pepin K.H."/>
            <person name="Bhonagiri V."/>
            <person name="Zhang X."/>
            <person name="Suruliraj S."/>
            <person name="Warren W."/>
            <person name="Mitreva M."/>
            <person name="Mardis E.R."/>
            <person name="Wilson R.K."/>
        </authorList>
    </citation>
    <scope>NUCLEOTIDE SEQUENCE [LARGE SCALE GENOMIC DNA]</scope>
    <source>
        <strain evidence="2 3">KON</strain>
    </source>
</reference>
<dbReference type="InterPro" id="IPR035093">
    <property type="entry name" value="RelE/ParE_toxin_dom_sf"/>
</dbReference>
<evidence type="ECO:0000313" key="3">
    <source>
        <dbReference type="Proteomes" id="UP000010412"/>
    </source>
</evidence>
<accession>A0ABN0ILP4</accession>
<organism evidence="2 3">
    <name type="scientific">Veillonella atypica KON</name>
    <dbReference type="NCBI Taxonomy" id="1128111"/>
    <lineage>
        <taxon>Bacteria</taxon>
        <taxon>Bacillati</taxon>
        <taxon>Bacillota</taxon>
        <taxon>Negativicutes</taxon>
        <taxon>Veillonellales</taxon>
        <taxon>Veillonellaceae</taxon>
        <taxon>Veillonella</taxon>
    </lineage>
</organism>
<keyword evidence="1" id="KW-1277">Toxin-antitoxin system</keyword>
<protein>
    <recommendedName>
        <fullName evidence="4">Type II toxin-antitoxin system RelE/ParE family toxin</fullName>
    </recommendedName>
</protein>
<gene>
    <name evidence="2" type="ORF">HMPREF0870_00798</name>
</gene>
<dbReference type="Proteomes" id="UP000010412">
    <property type="component" value="Unassembled WGS sequence"/>
</dbReference>
<dbReference type="Gene3D" id="3.30.2310.20">
    <property type="entry name" value="RelE-like"/>
    <property type="match status" value="1"/>
</dbReference>
<dbReference type="RefSeq" id="WP_005384082.1">
    <property type="nucleotide sequence ID" value="NZ_KB291590.1"/>
</dbReference>
<keyword evidence="3" id="KW-1185">Reference proteome</keyword>
<dbReference type="EMBL" id="AMEX01000010">
    <property type="protein sequence ID" value="EKY20344.1"/>
    <property type="molecule type" value="Genomic_DNA"/>
</dbReference>
<evidence type="ECO:0000256" key="1">
    <source>
        <dbReference type="ARBA" id="ARBA00022649"/>
    </source>
</evidence>